<name>A0ABX8EYI4_9PSED</name>
<keyword evidence="3" id="KW-1185">Reference proteome</keyword>
<accession>A0ABX8EYI4</accession>
<keyword evidence="1" id="KW-1133">Transmembrane helix</keyword>
<sequence length="190" mass="21050">MDFENKPWHIAVALTLVMSLATGLGNLGSSYLLISAKNREEIDKAEIARKAKGAEMHCEKLREAASLAAEIEFSADRGYPNIVRLSDVMTGATAEQLRKVPDQQVIDELLAYEKRASALIPLLTEEEAALLNRITLHHDVVTQLRTSKVPVEQRVSPRDGGFNANSELNDIRLSSSELAAAYRLRCTYDQ</sequence>
<keyword evidence="1" id="KW-0472">Membrane</keyword>
<dbReference type="EMBL" id="CP075566">
    <property type="protein sequence ID" value="QVW24131.1"/>
    <property type="molecule type" value="Genomic_DNA"/>
</dbReference>
<protein>
    <submittedName>
        <fullName evidence="2">Uncharacterized protein</fullName>
    </submittedName>
</protein>
<evidence type="ECO:0000256" key="1">
    <source>
        <dbReference type="SAM" id="Phobius"/>
    </source>
</evidence>
<dbReference type="RefSeq" id="WP_214380625.1">
    <property type="nucleotide sequence ID" value="NZ_CP075566.1"/>
</dbReference>
<feature type="transmembrane region" description="Helical" evidence="1">
    <location>
        <begin position="12"/>
        <end position="34"/>
    </location>
</feature>
<keyword evidence="1" id="KW-0812">Transmembrane</keyword>
<evidence type="ECO:0000313" key="3">
    <source>
        <dbReference type="Proteomes" id="UP000681155"/>
    </source>
</evidence>
<dbReference type="Proteomes" id="UP000681155">
    <property type="component" value="Chromosome"/>
</dbReference>
<proteinExistence type="predicted"/>
<organism evidence="2 3">
    <name type="scientific">Pseudomonas hormoni</name>
    <dbReference type="NCBI Taxonomy" id="3093767"/>
    <lineage>
        <taxon>Bacteria</taxon>
        <taxon>Pseudomonadati</taxon>
        <taxon>Pseudomonadota</taxon>
        <taxon>Gammaproteobacteria</taxon>
        <taxon>Pseudomonadales</taxon>
        <taxon>Pseudomonadaceae</taxon>
        <taxon>Pseudomonas</taxon>
    </lineage>
</organism>
<evidence type="ECO:0000313" key="2">
    <source>
        <dbReference type="EMBL" id="QVW24131.1"/>
    </source>
</evidence>
<gene>
    <name evidence="2" type="ORF">KJF94_00680</name>
</gene>
<reference evidence="2 3" key="1">
    <citation type="submission" date="2021-05" db="EMBL/GenBank/DDBJ databases">
        <title>Complete genome of the cytokinin-producing biocontrol strain Pseudomonas fluorescens G20-18.</title>
        <authorList>
            <person name="Nielsen T.K."/>
            <person name="Mekureyaw M.F."/>
            <person name="Hansen L.H."/>
            <person name="Nicolaisen M.H."/>
            <person name="Roitsch T.G."/>
            <person name="Hennessy R.C."/>
        </authorList>
    </citation>
    <scope>NUCLEOTIDE SEQUENCE [LARGE SCALE GENOMIC DNA]</scope>
    <source>
        <strain evidence="2 3">G20-18</strain>
    </source>
</reference>